<protein>
    <submittedName>
        <fullName evidence="2">Uncharacterized protein</fullName>
    </submittedName>
</protein>
<dbReference type="EMBL" id="CP013659">
    <property type="protein sequence ID" value="ALS76336.1"/>
    <property type="molecule type" value="Genomic_DNA"/>
</dbReference>
<dbReference type="RefSeq" id="WP_058383038.1">
    <property type="nucleotide sequence ID" value="NZ_CP013659.2"/>
</dbReference>
<feature type="transmembrane region" description="Helical" evidence="1">
    <location>
        <begin position="109"/>
        <end position="135"/>
    </location>
</feature>
<evidence type="ECO:0000256" key="1">
    <source>
        <dbReference type="SAM" id="Phobius"/>
    </source>
</evidence>
<keyword evidence="1" id="KW-0472">Membrane</keyword>
<evidence type="ECO:0000313" key="3">
    <source>
        <dbReference type="Proteomes" id="UP000067683"/>
    </source>
</evidence>
<proteinExistence type="predicted"/>
<feature type="transmembrane region" description="Helical" evidence="1">
    <location>
        <begin position="78"/>
        <end position="97"/>
    </location>
</feature>
<dbReference type="KEGG" id="prt:AUC31_14525"/>
<organism evidence="2 3">
    <name type="scientific">Planococcus rifietoensis</name>
    <dbReference type="NCBI Taxonomy" id="200991"/>
    <lineage>
        <taxon>Bacteria</taxon>
        <taxon>Bacillati</taxon>
        <taxon>Bacillota</taxon>
        <taxon>Bacilli</taxon>
        <taxon>Bacillales</taxon>
        <taxon>Caryophanaceae</taxon>
        <taxon>Planococcus</taxon>
    </lineage>
</organism>
<feature type="transmembrane region" description="Helical" evidence="1">
    <location>
        <begin position="40"/>
        <end position="57"/>
    </location>
</feature>
<dbReference type="OrthoDB" id="1798014at2"/>
<accession>A0A0U2XJK5</accession>
<evidence type="ECO:0000313" key="2">
    <source>
        <dbReference type="EMBL" id="ALS76336.1"/>
    </source>
</evidence>
<dbReference type="STRING" id="200991.AUC31_14525"/>
<keyword evidence="1" id="KW-1133">Transmembrane helix</keyword>
<gene>
    <name evidence="2" type="ORF">AUC31_14525</name>
</gene>
<reference evidence="2" key="1">
    <citation type="submission" date="2016-01" db="EMBL/GenBank/DDBJ databases">
        <title>Complete genome of Planococcus rifietoensis type strain M8.</title>
        <authorList>
            <person name="See-Too W.S."/>
        </authorList>
    </citation>
    <scope>NUCLEOTIDE SEQUENCE [LARGE SCALE GENOMIC DNA]</scope>
    <source>
        <strain evidence="2">M8</strain>
    </source>
</reference>
<keyword evidence="1" id="KW-0812">Transmembrane</keyword>
<name>A0A0U2XJK5_9BACL</name>
<dbReference type="AlphaFoldDB" id="A0A0U2XJK5"/>
<sequence length="163" mass="18651">MKRFFYYFIWSIAIIFIVYAGLQLQQLLSEKAASEFEPRPLWIYIVIFPIIIGLLLRTPKFMLERKESRIGGFDWSKFLAVGVPAFIVLALSILPLLPIENLIFSDEIYVQINTLLFSSTTAQTIAGLVFGYTLLDSFKSEERGFQESTSDLFNAVMKFTPKG</sequence>
<feature type="transmembrane region" description="Helical" evidence="1">
    <location>
        <begin position="7"/>
        <end position="28"/>
    </location>
</feature>
<dbReference type="Proteomes" id="UP000067683">
    <property type="component" value="Chromosome"/>
</dbReference>
<keyword evidence="3" id="KW-1185">Reference proteome</keyword>